<organism evidence="4 5">
    <name type="scientific">Mucilaginibacter terrae</name>
    <dbReference type="NCBI Taxonomy" id="1955052"/>
    <lineage>
        <taxon>Bacteria</taxon>
        <taxon>Pseudomonadati</taxon>
        <taxon>Bacteroidota</taxon>
        <taxon>Sphingobacteriia</taxon>
        <taxon>Sphingobacteriales</taxon>
        <taxon>Sphingobacteriaceae</taxon>
        <taxon>Mucilaginibacter</taxon>
    </lineage>
</organism>
<name>A0ABU3GQY9_9SPHI</name>
<gene>
    <name evidence="4" type="ORF">QE417_001253</name>
</gene>
<dbReference type="CDD" id="cd03354">
    <property type="entry name" value="LbH_SAT"/>
    <property type="match status" value="1"/>
</dbReference>
<evidence type="ECO:0000313" key="4">
    <source>
        <dbReference type="EMBL" id="MDT3402181.1"/>
    </source>
</evidence>
<proteinExistence type="predicted"/>
<comment type="caution">
    <text evidence="4">The sequence shown here is derived from an EMBL/GenBank/DDBJ whole genome shotgun (WGS) entry which is preliminary data.</text>
</comment>
<keyword evidence="3" id="KW-0812">Transmembrane</keyword>
<dbReference type="EC" id="2.3.1.-" evidence="4"/>
<reference evidence="5" key="1">
    <citation type="submission" date="2023-07" db="EMBL/GenBank/DDBJ databases">
        <title>Functional and genomic diversity of the sorghum phyllosphere microbiome.</title>
        <authorList>
            <person name="Shade A."/>
        </authorList>
    </citation>
    <scope>NUCLEOTIDE SEQUENCE [LARGE SCALE GENOMIC DNA]</scope>
    <source>
        <strain evidence="5">SORGH_AS_0422</strain>
    </source>
</reference>
<keyword evidence="2 4" id="KW-0012">Acyltransferase</keyword>
<dbReference type="InterPro" id="IPR011004">
    <property type="entry name" value="Trimer_LpxA-like_sf"/>
</dbReference>
<dbReference type="RefSeq" id="WP_311948412.1">
    <property type="nucleotide sequence ID" value="NZ_JAVLVU010000001.1"/>
</dbReference>
<dbReference type="EMBL" id="JAVLVU010000001">
    <property type="protein sequence ID" value="MDT3402181.1"/>
    <property type="molecule type" value="Genomic_DNA"/>
</dbReference>
<keyword evidence="1 4" id="KW-0808">Transferase</keyword>
<dbReference type="Proteomes" id="UP001258315">
    <property type="component" value="Unassembled WGS sequence"/>
</dbReference>
<dbReference type="Gene3D" id="2.160.10.10">
    <property type="entry name" value="Hexapeptide repeat proteins"/>
    <property type="match status" value="1"/>
</dbReference>
<keyword evidence="3" id="KW-1133">Transmembrane helix</keyword>
<dbReference type="PANTHER" id="PTHR42811">
    <property type="entry name" value="SERINE ACETYLTRANSFERASE"/>
    <property type="match status" value="1"/>
</dbReference>
<keyword evidence="3" id="KW-0472">Membrane</keyword>
<evidence type="ECO:0000313" key="5">
    <source>
        <dbReference type="Proteomes" id="UP001258315"/>
    </source>
</evidence>
<dbReference type="GO" id="GO:0016746">
    <property type="term" value="F:acyltransferase activity"/>
    <property type="evidence" value="ECO:0007669"/>
    <property type="project" value="UniProtKB-KW"/>
</dbReference>
<protein>
    <submittedName>
        <fullName evidence="4">Colanic acid biosynthesis acetyltransferase WcaB</fullName>
        <ecNumber evidence="4">2.3.1.-</ecNumber>
    </submittedName>
</protein>
<evidence type="ECO:0000256" key="2">
    <source>
        <dbReference type="ARBA" id="ARBA00023315"/>
    </source>
</evidence>
<dbReference type="InterPro" id="IPR045304">
    <property type="entry name" value="LbH_SAT"/>
</dbReference>
<feature type="transmembrane region" description="Helical" evidence="3">
    <location>
        <begin position="46"/>
        <end position="66"/>
    </location>
</feature>
<evidence type="ECO:0000256" key="1">
    <source>
        <dbReference type="ARBA" id="ARBA00022679"/>
    </source>
</evidence>
<accession>A0ABU3GQY9</accession>
<evidence type="ECO:0000256" key="3">
    <source>
        <dbReference type="SAM" id="Phobius"/>
    </source>
</evidence>
<sequence length="190" mass="21665">MENTSQDKMNFFEFIFQDWKANKGNIKGRIILLLFRAANFCARRRIYYYIGFIYLLFYRILVEWFFSIEIPWNTKIGSNLRLYHGQALVMTNQVVIGHNCTLRQSTTIGNRQTADGFSASPIIGNYVDVGSNVCIIGNVIINDYVNIGSGAVVVKSVSAYSVVTGNPGVERRRKDWQELISKNEQTTNTL</sequence>
<dbReference type="SUPFAM" id="SSF51161">
    <property type="entry name" value="Trimeric LpxA-like enzymes"/>
    <property type="match status" value="1"/>
</dbReference>
<keyword evidence="5" id="KW-1185">Reference proteome</keyword>